<gene>
    <name evidence="2" type="ORF">SAMN04488025_1197</name>
</gene>
<dbReference type="EMBL" id="FOOK01000019">
    <property type="protein sequence ID" value="SFG17141.1"/>
    <property type="molecule type" value="Genomic_DNA"/>
</dbReference>
<dbReference type="SUPFAM" id="SSF46785">
    <property type="entry name" value="Winged helix' DNA-binding domain"/>
    <property type="match status" value="1"/>
</dbReference>
<dbReference type="InterPro" id="IPR036388">
    <property type="entry name" value="WH-like_DNA-bd_sf"/>
</dbReference>
<protein>
    <submittedName>
        <fullName evidence="2">Transcriptional regulator, PadR family</fullName>
    </submittedName>
</protein>
<evidence type="ECO:0000259" key="1">
    <source>
        <dbReference type="Pfam" id="PF03551"/>
    </source>
</evidence>
<reference evidence="2 3" key="1">
    <citation type="submission" date="2016-10" db="EMBL/GenBank/DDBJ databases">
        <authorList>
            <person name="de Groot N.N."/>
        </authorList>
    </citation>
    <scope>NUCLEOTIDE SEQUENCE [LARGE SCALE GENOMIC DNA]</scope>
    <source>
        <strain evidence="2 3">DSM 44945</strain>
    </source>
</reference>
<name>A0A1I2PUS6_9BACL</name>
<dbReference type="InterPro" id="IPR052509">
    <property type="entry name" value="Metal_resp_DNA-bind_regulator"/>
</dbReference>
<organism evidence="2 3">
    <name type="scientific">Planifilum fulgidum</name>
    <dbReference type="NCBI Taxonomy" id="201973"/>
    <lineage>
        <taxon>Bacteria</taxon>
        <taxon>Bacillati</taxon>
        <taxon>Bacillota</taxon>
        <taxon>Bacilli</taxon>
        <taxon>Bacillales</taxon>
        <taxon>Thermoactinomycetaceae</taxon>
        <taxon>Planifilum</taxon>
    </lineage>
</organism>
<evidence type="ECO:0000313" key="2">
    <source>
        <dbReference type="EMBL" id="SFG17141.1"/>
    </source>
</evidence>
<dbReference type="Gene3D" id="1.10.10.10">
    <property type="entry name" value="Winged helix-like DNA-binding domain superfamily/Winged helix DNA-binding domain"/>
    <property type="match status" value="1"/>
</dbReference>
<dbReference type="Proteomes" id="UP000198661">
    <property type="component" value="Unassembled WGS sequence"/>
</dbReference>
<evidence type="ECO:0000313" key="3">
    <source>
        <dbReference type="Proteomes" id="UP000198661"/>
    </source>
</evidence>
<dbReference type="AlphaFoldDB" id="A0A1I2PUS6"/>
<dbReference type="OrthoDB" id="9808762at2"/>
<feature type="domain" description="Transcription regulator PadR N-terminal" evidence="1">
    <location>
        <begin position="6"/>
        <end position="80"/>
    </location>
</feature>
<dbReference type="Pfam" id="PF03551">
    <property type="entry name" value="PadR"/>
    <property type="match status" value="1"/>
</dbReference>
<accession>A0A1I2PUS6</accession>
<dbReference type="PANTHER" id="PTHR33169">
    <property type="entry name" value="PADR-FAMILY TRANSCRIPTIONAL REGULATOR"/>
    <property type="match status" value="1"/>
</dbReference>
<dbReference type="STRING" id="201973.SAMN04488025_1197"/>
<dbReference type="PANTHER" id="PTHR33169:SF14">
    <property type="entry name" value="TRANSCRIPTIONAL REGULATOR RV3488"/>
    <property type="match status" value="1"/>
</dbReference>
<dbReference type="InterPro" id="IPR005149">
    <property type="entry name" value="Tscrpt_reg_PadR_N"/>
</dbReference>
<dbReference type="InterPro" id="IPR036390">
    <property type="entry name" value="WH_DNA-bd_sf"/>
</dbReference>
<sequence length="191" mass="21993">MVRLLVLGLLSRKPMSGYEIQQFLQLSHTEKWANILPGSIYHALKKMEKEELVEVQAVKHTGHRSKAIYGITPAGKEEYRRRLKETLRTPSVALPIAFYIALSYLDDLPREEVKAALDEQIARVEAERNLWLTGKAAKEEAWPLPEVIQAAFASAREHFEVHLRFLRTLRRLLDTEPKPLVDFPLDEIGRD</sequence>
<keyword evidence="3" id="KW-1185">Reference proteome</keyword>
<dbReference type="RefSeq" id="WP_092038919.1">
    <property type="nucleotide sequence ID" value="NZ_FOOK01000019.1"/>
</dbReference>
<proteinExistence type="predicted"/>